<dbReference type="AlphaFoldDB" id="A0A5C2RZ87"/>
<evidence type="ECO:0000313" key="2">
    <source>
        <dbReference type="Proteomes" id="UP000313359"/>
    </source>
</evidence>
<gene>
    <name evidence="1" type="ORF">L227DRAFT_566057</name>
</gene>
<keyword evidence="2" id="KW-1185">Reference proteome</keyword>
<dbReference type="Proteomes" id="UP000313359">
    <property type="component" value="Unassembled WGS sequence"/>
</dbReference>
<protein>
    <submittedName>
        <fullName evidence="1">Uncharacterized protein</fullName>
    </submittedName>
</protein>
<reference evidence="1" key="1">
    <citation type="journal article" date="2018" name="Genome Biol. Evol.">
        <title>Genomics and development of Lentinus tigrinus, a white-rot wood-decaying mushroom with dimorphic fruiting bodies.</title>
        <authorList>
            <person name="Wu B."/>
            <person name="Xu Z."/>
            <person name="Knudson A."/>
            <person name="Carlson A."/>
            <person name="Chen N."/>
            <person name="Kovaka S."/>
            <person name="LaButti K."/>
            <person name="Lipzen A."/>
            <person name="Pennachio C."/>
            <person name="Riley R."/>
            <person name="Schakwitz W."/>
            <person name="Umezawa K."/>
            <person name="Ohm R.A."/>
            <person name="Grigoriev I.V."/>
            <person name="Nagy L.G."/>
            <person name="Gibbons J."/>
            <person name="Hibbett D."/>
        </authorList>
    </citation>
    <scope>NUCLEOTIDE SEQUENCE [LARGE SCALE GENOMIC DNA]</scope>
    <source>
        <strain evidence="1">ALCF2SS1-6</strain>
    </source>
</reference>
<dbReference type="EMBL" id="ML122288">
    <property type="protein sequence ID" value="RPD56392.1"/>
    <property type="molecule type" value="Genomic_DNA"/>
</dbReference>
<sequence length="423" mass="47050">MQNWYRIVEELADDPSHEGPLKFYAGDIDALAHAMLDYLIYLARTSPSRTSSTQSSVDRAPSDEAVAAWIRPPGVNQFSLFTSITELMSTQARLYRATIGPTDDEDLGELKDQCGPNFGSSALYMSAILLPIMSSGIVAAIDPALATTLQPWFSFASDDPTPRAMSHPVCQFVIEVLDRNTMQQLSEFTSTRNPDDHQSHDNWTCEAFLKVLYRQGHSFLGLRGDLAQTVAEAIGARDNIPAFVLGLYKREIGDVSEFISQRLHFHFTAEQNTGKGKSKADDIIARADEERDAAERAFVGHFIRYLQGEGHPDHPELRQSSLLSSSDFEKNLFSQAKSKTLRVELLLRALTDSPTLPLDELWCIHFAFPHHLVEDDAGAFFSFHTCTNSVDVLLTDDLIDLLVVSPSVVHAQLLMAPGEYNMI</sequence>
<name>A0A5C2RZ87_9APHY</name>
<evidence type="ECO:0000313" key="1">
    <source>
        <dbReference type="EMBL" id="RPD56392.1"/>
    </source>
</evidence>
<proteinExistence type="predicted"/>
<dbReference type="OrthoDB" id="2757435at2759"/>
<organism evidence="1 2">
    <name type="scientific">Lentinus tigrinus ALCF2SS1-6</name>
    <dbReference type="NCBI Taxonomy" id="1328759"/>
    <lineage>
        <taxon>Eukaryota</taxon>
        <taxon>Fungi</taxon>
        <taxon>Dikarya</taxon>
        <taxon>Basidiomycota</taxon>
        <taxon>Agaricomycotina</taxon>
        <taxon>Agaricomycetes</taxon>
        <taxon>Polyporales</taxon>
        <taxon>Polyporaceae</taxon>
        <taxon>Lentinus</taxon>
    </lineage>
</organism>
<accession>A0A5C2RZ87</accession>